<organism evidence="3 4">
    <name type="scientific">Candidatus Flavonifractor merdigallinarum</name>
    <dbReference type="NCBI Taxonomy" id="2838589"/>
    <lineage>
        <taxon>Bacteria</taxon>
        <taxon>Bacillati</taxon>
        <taxon>Bacillota</taxon>
        <taxon>Clostridia</taxon>
        <taxon>Eubacteriales</taxon>
        <taxon>Oscillospiraceae</taxon>
        <taxon>Flavonifractor</taxon>
    </lineage>
</organism>
<protein>
    <submittedName>
        <fullName evidence="3">DUF4367 domain-containing protein</fullName>
    </submittedName>
</protein>
<accession>A0A9D1Y7B6</accession>
<keyword evidence="1" id="KW-0472">Membrane</keyword>
<keyword evidence="1" id="KW-0812">Transmembrane</keyword>
<sequence length="257" mass="28692">MTRREELQEAYEDAMFALLMDYVAESEGKKALEENRALREDPDAEVPQEVRRACLKEINRAFRKKSARSVGRITMKVINKVAIVALVGTLLFSTAFAVSPEFRAGTLNMLIDTFNDGVSFQISSEAVSEQSNLEDIIPSWVPEGYELSEKDNVPGVYWAYYRTEQGDELNIKMLTDGGSVMSDTTGAEIEPIEICGVSAYLIDQTQTEGSKHGIIKLVIVNEQENYILNISSFPASHTDEAPITRDEIIYIAESIYA</sequence>
<comment type="caution">
    <text evidence="3">The sequence shown here is derived from an EMBL/GenBank/DDBJ whole genome shotgun (WGS) entry which is preliminary data.</text>
</comment>
<name>A0A9D1Y7B6_9FIRM</name>
<reference evidence="3" key="1">
    <citation type="journal article" date="2021" name="PeerJ">
        <title>Extensive microbial diversity within the chicken gut microbiome revealed by metagenomics and culture.</title>
        <authorList>
            <person name="Gilroy R."/>
            <person name="Ravi A."/>
            <person name="Getino M."/>
            <person name="Pursley I."/>
            <person name="Horton D.L."/>
            <person name="Alikhan N.F."/>
            <person name="Baker D."/>
            <person name="Gharbi K."/>
            <person name="Hall N."/>
            <person name="Watson M."/>
            <person name="Adriaenssens E.M."/>
            <person name="Foster-Nyarko E."/>
            <person name="Jarju S."/>
            <person name="Secka A."/>
            <person name="Antonio M."/>
            <person name="Oren A."/>
            <person name="Chaudhuri R.R."/>
            <person name="La Ragione R."/>
            <person name="Hildebrand F."/>
            <person name="Pallen M.J."/>
        </authorList>
    </citation>
    <scope>NUCLEOTIDE SEQUENCE</scope>
    <source>
        <strain evidence="3">ChiBcec16_6824</strain>
    </source>
</reference>
<dbReference type="Pfam" id="PF14285">
    <property type="entry name" value="DUF4367"/>
    <property type="match status" value="1"/>
</dbReference>
<evidence type="ECO:0000256" key="1">
    <source>
        <dbReference type="SAM" id="Phobius"/>
    </source>
</evidence>
<feature type="domain" description="DUF4367" evidence="2">
    <location>
        <begin position="136"/>
        <end position="255"/>
    </location>
</feature>
<dbReference type="EMBL" id="DXDX01000054">
    <property type="protein sequence ID" value="HIY20813.1"/>
    <property type="molecule type" value="Genomic_DNA"/>
</dbReference>
<proteinExistence type="predicted"/>
<evidence type="ECO:0000313" key="3">
    <source>
        <dbReference type="EMBL" id="HIY20813.1"/>
    </source>
</evidence>
<dbReference type="Proteomes" id="UP000823868">
    <property type="component" value="Unassembled WGS sequence"/>
</dbReference>
<dbReference type="InterPro" id="IPR025377">
    <property type="entry name" value="DUF4367"/>
</dbReference>
<evidence type="ECO:0000259" key="2">
    <source>
        <dbReference type="Pfam" id="PF14285"/>
    </source>
</evidence>
<evidence type="ECO:0000313" key="4">
    <source>
        <dbReference type="Proteomes" id="UP000823868"/>
    </source>
</evidence>
<dbReference type="AlphaFoldDB" id="A0A9D1Y7B6"/>
<feature type="transmembrane region" description="Helical" evidence="1">
    <location>
        <begin position="77"/>
        <end position="98"/>
    </location>
</feature>
<keyword evidence="1" id="KW-1133">Transmembrane helix</keyword>
<reference evidence="3" key="2">
    <citation type="submission" date="2021-04" db="EMBL/GenBank/DDBJ databases">
        <authorList>
            <person name="Gilroy R."/>
        </authorList>
    </citation>
    <scope>NUCLEOTIDE SEQUENCE</scope>
    <source>
        <strain evidence="3">ChiBcec16_6824</strain>
    </source>
</reference>
<gene>
    <name evidence="3" type="ORF">H9841_02795</name>
</gene>